<gene>
    <name evidence="4" type="ORF">GETHLI_14890</name>
</gene>
<proteinExistence type="predicted"/>
<dbReference type="SUPFAM" id="SSF52172">
    <property type="entry name" value="CheY-like"/>
    <property type="match status" value="1"/>
</dbReference>
<protein>
    <recommendedName>
        <fullName evidence="3">Response regulatory domain-containing protein</fullName>
    </recommendedName>
</protein>
<keyword evidence="1" id="KW-0597">Phosphoprotein</keyword>
<dbReference type="InterPro" id="IPR001789">
    <property type="entry name" value="Sig_transdc_resp-reg_receiver"/>
</dbReference>
<evidence type="ECO:0000256" key="2">
    <source>
        <dbReference type="SAM" id="MobiDB-lite"/>
    </source>
</evidence>
<evidence type="ECO:0000259" key="3">
    <source>
        <dbReference type="PROSITE" id="PS50110"/>
    </source>
</evidence>
<reference evidence="4 5" key="1">
    <citation type="journal article" date="2023" name="Antonie Van Leeuwenhoek">
        <title>Mesoterricola silvestris gen. nov., sp. nov., Mesoterricola sediminis sp. nov., Geothrix oryzae sp. nov., Geothrix edaphica sp. nov., Geothrix rubra sp. nov., and Geothrix limicola sp. nov., six novel members of Acidobacteriota isolated from soils.</title>
        <authorList>
            <person name="Itoh H."/>
            <person name="Sugisawa Y."/>
            <person name="Mise K."/>
            <person name="Xu Z."/>
            <person name="Kuniyasu M."/>
            <person name="Ushijima N."/>
            <person name="Kawano K."/>
            <person name="Kobayashi E."/>
            <person name="Shiratori Y."/>
            <person name="Masuda Y."/>
            <person name="Senoo K."/>
        </authorList>
    </citation>
    <scope>NUCLEOTIDE SEQUENCE [LARGE SCALE GENOMIC DNA]</scope>
    <source>
        <strain evidence="4 5">Red804</strain>
    </source>
</reference>
<dbReference type="InterPro" id="IPR011006">
    <property type="entry name" value="CheY-like_superfamily"/>
</dbReference>
<dbReference type="InterPro" id="IPR009875">
    <property type="entry name" value="PilZ_domain"/>
</dbReference>
<evidence type="ECO:0000313" key="5">
    <source>
        <dbReference type="Proteomes" id="UP001165069"/>
    </source>
</evidence>
<feature type="domain" description="Response regulatory" evidence="3">
    <location>
        <begin position="315"/>
        <end position="432"/>
    </location>
</feature>
<feature type="region of interest" description="Disordered" evidence="2">
    <location>
        <begin position="231"/>
        <end position="295"/>
    </location>
</feature>
<name>A0ABQ5QEA1_9BACT</name>
<dbReference type="Proteomes" id="UP001165069">
    <property type="component" value="Unassembled WGS sequence"/>
</dbReference>
<dbReference type="EMBL" id="BSDE01000002">
    <property type="protein sequence ID" value="GLH72987.1"/>
    <property type="molecule type" value="Genomic_DNA"/>
</dbReference>
<feature type="compositionally biased region" description="Low complexity" evidence="2">
    <location>
        <begin position="268"/>
        <end position="277"/>
    </location>
</feature>
<comment type="caution">
    <text evidence="4">The sequence shown here is derived from an EMBL/GenBank/DDBJ whole genome shotgun (WGS) entry which is preliminary data.</text>
</comment>
<organism evidence="4 5">
    <name type="scientific">Geothrix limicola</name>
    <dbReference type="NCBI Taxonomy" id="2927978"/>
    <lineage>
        <taxon>Bacteria</taxon>
        <taxon>Pseudomonadati</taxon>
        <taxon>Acidobacteriota</taxon>
        <taxon>Holophagae</taxon>
        <taxon>Holophagales</taxon>
        <taxon>Holophagaceae</taxon>
        <taxon>Geothrix</taxon>
    </lineage>
</organism>
<dbReference type="Pfam" id="PF07238">
    <property type="entry name" value="PilZ"/>
    <property type="match status" value="1"/>
</dbReference>
<feature type="modified residue" description="4-aspartylphosphate" evidence="1">
    <location>
        <position position="365"/>
    </location>
</feature>
<dbReference type="RefSeq" id="WP_285573347.1">
    <property type="nucleotide sequence ID" value="NZ_BSDE01000002.1"/>
</dbReference>
<keyword evidence="5" id="KW-1185">Reference proteome</keyword>
<evidence type="ECO:0000256" key="1">
    <source>
        <dbReference type="PROSITE-ProRule" id="PRU00169"/>
    </source>
</evidence>
<dbReference type="PROSITE" id="PS50110">
    <property type="entry name" value="RESPONSE_REGULATORY"/>
    <property type="match status" value="1"/>
</dbReference>
<evidence type="ECO:0000313" key="4">
    <source>
        <dbReference type="EMBL" id="GLH72987.1"/>
    </source>
</evidence>
<dbReference type="Gene3D" id="3.40.50.2300">
    <property type="match status" value="1"/>
</dbReference>
<accession>A0ABQ5QEA1</accession>
<sequence>MAMFGIKKGKSSDGVELVLAYLEEAQRLRVPLNLVDGRGRSITATIGSVSEERVMVTPQGVLTMEKGSALELFFVLDGIRFKAPTKLQESRPGAVALDLPSGISLAERRKKPRARLNNREGATAIALTGLFDGVGLNGSIENVSEGGLCIRVERVMEVKTQRKMHMGPNVLAVGQALMLIKLTKLPKCPTIELTGTVAWVDATQGLLVGITFEKGKESLLAPVRSLVASRTAAIPSSVPPKTRRQPESNPEPEEPTYRPAPKKEPEPAAEAPSAATPAAPPPPLPEPEPDPEPAPAVQLDERALALLRVKKRSRGILLAMPPGPDRDAVSSFLSEDGYGRILLSDTLTDLLEQVERPGLHLILVDGGVVELQGLALASLLRHRLEDSMPPVILAEDSVDADLVLGAQETGVAQILVKPYELDAEFLRMIEEHLGLA</sequence>